<gene>
    <name evidence="2" type="ORF">Pmani_004051</name>
</gene>
<protein>
    <submittedName>
        <fullName evidence="2">Uncharacterized protein</fullName>
    </submittedName>
</protein>
<comment type="caution">
    <text evidence="2">The sequence shown here is derived from an EMBL/GenBank/DDBJ whole genome shotgun (WGS) entry which is preliminary data.</text>
</comment>
<organism evidence="2 3">
    <name type="scientific">Petrolisthes manimaculis</name>
    <dbReference type="NCBI Taxonomy" id="1843537"/>
    <lineage>
        <taxon>Eukaryota</taxon>
        <taxon>Metazoa</taxon>
        <taxon>Ecdysozoa</taxon>
        <taxon>Arthropoda</taxon>
        <taxon>Crustacea</taxon>
        <taxon>Multicrustacea</taxon>
        <taxon>Malacostraca</taxon>
        <taxon>Eumalacostraca</taxon>
        <taxon>Eucarida</taxon>
        <taxon>Decapoda</taxon>
        <taxon>Pleocyemata</taxon>
        <taxon>Anomura</taxon>
        <taxon>Galatheoidea</taxon>
        <taxon>Porcellanidae</taxon>
        <taxon>Petrolisthes</taxon>
    </lineage>
</organism>
<feature type="compositionally biased region" description="Polar residues" evidence="1">
    <location>
        <begin position="177"/>
        <end position="199"/>
    </location>
</feature>
<dbReference type="Proteomes" id="UP001292094">
    <property type="component" value="Unassembled WGS sequence"/>
</dbReference>
<evidence type="ECO:0000256" key="1">
    <source>
        <dbReference type="SAM" id="MobiDB-lite"/>
    </source>
</evidence>
<dbReference type="AlphaFoldDB" id="A0AAE1QHD8"/>
<evidence type="ECO:0000313" key="2">
    <source>
        <dbReference type="EMBL" id="KAK4325372.1"/>
    </source>
</evidence>
<feature type="region of interest" description="Disordered" evidence="1">
    <location>
        <begin position="176"/>
        <end position="248"/>
    </location>
</feature>
<name>A0AAE1QHD8_9EUCA</name>
<accession>A0AAE1QHD8</accession>
<dbReference type="EMBL" id="JAWZYT010000284">
    <property type="protein sequence ID" value="KAK4325372.1"/>
    <property type="molecule type" value="Genomic_DNA"/>
</dbReference>
<keyword evidence="3" id="KW-1185">Reference proteome</keyword>
<evidence type="ECO:0000313" key="3">
    <source>
        <dbReference type="Proteomes" id="UP001292094"/>
    </source>
</evidence>
<reference evidence="2" key="1">
    <citation type="submission" date="2023-11" db="EMBL/GenBank/DDBJ databases">
        <title>Genome assemblies of two species of porcelain crab, Petrolisthes cinctipes and Petrolisthes manimaculis (Anomura: Porcellanidae).</title>
        <authorList>
            <person name="Angst P."/>
        </authorList>
    </citation>
    <scope>NUCLEOTIDE SEQUENCE</scope>
    <source>
        <strain evidence="2">PB745_02</strain>
        <tissue evidence="2">Gill</tissue>
    </source>
</reference>
<proteinExistence type="predicted"/>
<sequence length="248" mass="28129">MTWGLGLFEVLTVGQDFNVTQLQLSRVVAQARRLRRMSWCVMVVVVSDDRTFLASFAEWSLKGRLLVWSTRLLVVTRLPREDLVLILSSFWTFSMTNAMMLNAEQSSNSLSFHGGRINVTALPYEPYWISANEDNNTKYSGIDYNQLVTLADALNFTFHVLPSNNWAEDHKVPLPRRQSTAQNTGHSKAPHTNETTSPDTRCCPGKRRTKENKPPVQIPAGVAQGKEGLKKINHQSRYQLVLPKEKKD</sequence>